<evidence type="ECO:0000256" key="6">
    <source>
        <dbReference type="RuleBase" id="RU365102"/>
    </source>
</evidence>
<name>A0A9J6PGL3_9PROT</name>
<accession>A0A9J6PGL3</accession>
<evidence type="ECO:0000256" key="4">
    <source>
        <dbReference type="ARBA" id="ARBA00022989"/>
    </source>
</evidence>
<keyword evidence="5 6" id="KW-0472">Membrane</keyword>
<gene>
    <name evidence="7" type="ORF">NJQ99_02325</name>
</gene>
<evidence type="ECO:0000256" key="2">
    <source>
        <dbReference type="ARBA" id="ARBA00009190"/>
    </source>
</evidence>
<comment type="caution">
    <text evidence="7">The sequence shown here is derived from an EMBL/GenBank/DDBJ whole genome shotgun (WGS) entry which is preliminary data.</text>
</comment>
<keyword evidence="8" id="KW-1185">Reference proteome</keyword>
<evidence type="ECO:0000256" key="1">
    <source>
        <dbReference type="ARBA" id="ARBA00004141"/>
    </source>
</evidence>
<dbReference type="EMBL" id="JAMZFT010000001">
    <property type="protein sequence ID" value="MCP1335234.1"/>
    <property type="molecule type" value="Genomic_DNA"/>
</dbReference>
<feature type="transmembrane region" description="Helical" evidence="6">
    <location>
        <begin position="38"/>
        <end position="59"/>
    </location>
</feature>
<dbReference type="RefSeq" id="WP_331283237.1">
    <property type="nucleotide sequence ID" value="NZ_JAMZFT010000001.1"/>
</dbReference>
<evidence type="ECO:0000313" key="7">
    <source>
        <dbReference type="EMBL" id="MCP1335234.1"/>
    </source>
</evidence>
<dbReference type="InterPro" id="IPR001727">
    <property type="entry name" value="GDT1-like"/>
</dbReference>
<dbReference type="AlphaFoldDB" id="A0A9J6PGL3"/>
<dbReference type="Proteomes" id="UP001055804">
    <property type="component" value="Unassembled WGS sequence"/>
</dbReference>
<dbReference type="GO" id="GO:0046873">
    <property type="term" value="F:metal ion transmembrane transporter activity"/>
    <property type="evidence" value="ECO:0007669"/>
    <property type="project" value="InterPro"/>
</dbReference>
<comment type="similarity">
    <text evidence="2 6">Belongs to the GDT1 family.</text>
</comment>
<comment type="subcellular location">
    <subcellularLocation>
        <location evidence="1 6">Membrane</location>
        <topology evidence="1 6">Multi-pass membrane protein</topology>
    </subcellularLocation>
</comment>
<protein>
    <recommendedName>
        <fullName evidence="6">GDT1 family protein</fullName>
    </recommendedName>
</protein>
<evidence type="ECO:0000256" key="5">
    <source>
        <dbReference type="ARBA" id="ARBA00023136"/>
    </source>
</evidence>
<dbReference type="GO" id="GO:0016020">
    <property type="term" value="C:membrane"/>
    <property type="evidence" value="ECO:0007669"/>
    <property type="project" value="UniProtKB-SubCell"/>
</dbReference>
<proteinExistence type="inferred from homology"/>
<sequence>MIDLLGVFITVFLAELGDKTQLATVLFAAEGRLSPLGVFLAASLALVATTALGVGAGVLAEKHLAALPLKLIAGVGFVVIGLWTIWGHFAERGAA</sequence>
<reference evidence="7" key="1">
    <citation type="submission" date="2022-06" db="EMBL/GenBank/DDBJ databases">
        <title>Isolation and Genomics of Futiania mangrovii gen. nov., sp. nov., a Rare and Metabolically-versatile member in the Class Alphaproteobacteria.</title>
        <authorList>
            <person name="Liu L."/>
            <person name="Huang W.-C."/>
            <person name="Pan J."/>
            <person name="Li J."/>
            <person name="Huang Y."/>
            <person name="Du H."/>
            <person name="Liu Y."/>
            <person name="Li M."/>
        </authorList>
    </citation>
    <scope>NUCLEOTIDE SEQUENCE</scope>
    <source>
        <strain evidence="7">FT118</strain>
    </source>
</reference>
<dbReference type="Pfam" id="PF01169">
    <property type="entry name" value="GDT1"/>
    <property type="match status" value="1"/>
</dbReference>
<keyword evidence="3 6" id="KW-0812">Transmembrane</keyword>
<feature type="transmembrane region" description="Helical" evidence="6">
    <location>
        <begin position="71"/>
        <end position="89"/>
    </location>
</feature>
<comment type="caution">
    <text evidence="6">Lacks conserved residue(s) required for the propagation of feature annotation.</text>
</comment>
<organism evidence="7 8">
    <name type="scientific">Futiania mangrovi</name>
    <dbReference type="NCBI Taxonomy" id="2959716"/>
    <lineage>
        <taxon>Bacteria</taxon>
        <taxon>Pseudomonadati</taxon>
        <taxon>Pseudomonadota</taxon>
        <taxon>Alphaproteobacteria</taxon>
        <taxon>Futianiales</taxon>
        <taxon>Futianiaceae</taxon>
        <taxon>Futiania</taxon>
    </lineage>
</organism>
<keyword evidence="4 6" id="KW-1133">Transmembrane helix</keyword>
<evidence type="ECO:0000313" key="8">
    <source>
        <dbReference type="Proteomes" id="UP001055804"/>
    </source>
</evidence>
<evidence type="ECO:0000256" key="3">
    <source>
        <dbReference type="ARBA" id="ARBA00022692"/>
    </source>
</evidence>